<dbReference type="Gene3D" id="3.40.50.2000">
    <property type="entry name" value="Glycogen Phosphorylase B"/>
    <property type="match status" value="1"/>
</dbReference>
<sequence length="380" mass="44349">MKTPQYRILMFSMSSYKEWGRGVRNRNYYILNELLKRREVREVIMVEYLPLQWRKKLSAFLFVSFEIYKTSYRIIAKDYGGILYSVKDKLKVYTTYCMSGLCGRLKRLGATDKNENETRIIWSYFPLYANCFSELPNDIIVFDAVDDWRAHPAYRKYIKVLARNYSLIAKNSDCIFTVSEHLKNHLFYDHKNTRWIPNGVDSASIDRAPLRKKKTTIGYVGTIQSRVDFDLVCFLAKSKKDKQFVFVGPVWKDAEAHRVSACGNVIFTGPVPNNELKHYLSTFDVAIIPHKINELTTSMNPMKFYEYLAAGLPVVATQKLVSDSDLLYYAKSYDEFSEAIDRALSENTEDRARKRIEYAKENSWEKRVNEMIGIIGEIKK</sequence>
<protein>
    <recommendedName>
        <fullName evidence="3">Glycosyl transferase family 1 domain-containing protein</fullName>
    </recommendedName>
</protein>
<evidence type="ECO:0000313" key="2">
    <source>
        <dbReference type="Proteomes" id="UP000178315"/>
    </source>
</evidence>
<dbReference type="Pfam" id="PF13692">
    <property type="entry name" value="Glyco_trans_1_4"/>
    <property type="match status" value="1"/>
</dbReference>
<dbReference type="SUPFAM" id="SSF53756">
    <property type="entry name" value="UDP-Glycosyltransferase/glycogen phosphorylase"/>
    <property type="match status" value="1"/>
</dbReference>
<gene>
    <name evidence="1" type="ORF">A3H61_02275</name>
</gene>
<dbReference type="EMBL" id="MHJU01000005">
    <property type="protein sequence ID" value="OGY73982.1"/>
    <property type="molecule type" value="Genomic_DNA"/>
</dbReference>
<name>A0A1G2AAX8_9BACT</name>
<proteinExistence type="predicted"/>
<reference evidence="1 2" key="1">
    <citation type="journal article" date="2016" name="Nat. Commun.">
        <title>Thousands of microbial genomes shed light on interconnected biogeochemical processes in an aquifer system.</title>
        <authorList>
            <person name="Anantharaman K."/>
            <person name="Brown C.T."/>
            <person name="Hug L.A."/>
            <person name="Sharon I."/>
            <person name="Castelle C.J."/>
            <person name="Probst A.J."/>
            <person name="Thomas B.C."/>
            <person name="Singh A."/>
            <person name="Wilkins M.J."/>
            <person name="Karaoz U."/>
            <person name="Brodie E.L."/>
            <person name="Williams K.H."/>
            <person name="Hubbard S.S."/>
            <person name="Banfield J.F."/>
        </authorList>
    </citation>
    <scope>NUCLEOTIDE SEQUENCE [LARGE SCALE GENOMIC DNA]</scope>
</reference>
<evidence type="ECO:0008006" key="3">
    <source>
        <dbReference type="Google" id="ProtNLM"/>
    </source>
</evidence>
<organism evidence="1 2">
    <name type="scientific">Candidatus Jacksonbacteria bacterium RIFCSPLOWO2_02_FULL_44_20</name>
    <dbReference type="NCBI Taxonomy" id="1798460"/>
    <lineage>
        <taxon>Bacteria</taxon>
        <taxon>Candidatus Jacksoniibacteriota</taxon>
    </lineage>
</organism>
<evidence type="ECO:0000313" key="1">
    <source>
        <dbReference type="EMBL" id="OGY73982.1"/>
    </source>
</evidence>
<accession>A0A1G2AAX8</accession>
<dbReference type="PANTHER" id="PTHR12526">
    <property type="entry name" value="GLYCOSYLTRANSFERASE"/>
    <property type="match status" value="1"/>
</dbReference>
<dbReference type="Proteomes" id="UP000178315">
    <property type="component" value="Unassembled WGS sequence"/>
</dbReference>
<comment type="caution">
    <text evidence="1">The sequence shown here is derived from an EMBL/GenBank/DDBJ whole genome shotgun (WGS) entry which is preliminary data.</text>
</comment>
<dbReference type="AlphaFoldDB" id="A0A1G2AAX8"/>
<dbReference type="PANTHER" id="PTHR12526:SF630">
    <property type="entry name" value="GLYCOSYLTRANSFERASE"/>
    <property type="match status" value="1"/>
</dbReference>